<proteinExistence type="inferred from homology"/>
<dbReference type="EMBL" id="FMAY01000007">
    <property type="protein sequence ID" value="SCC18188.1"/>
    <property type="molecule type" value="Genomic_DNA"/>
</dbReference>
<keyword evidence="4 7" id="KW-0812">Transmembrane</keyword>
<dbReference type="GO" id="GO:0070069">
    <property type="term" value="C:cytochrome complex"/>
    <property type="evidence" value="ECO:0007669"/>
    <property type="project" value="TreeGrafter"/>
</dbReference>
<feature type="transmembrane region" description="Helical" evidence="7">
    <location>
        <begin position="231"/>
        <end position="251"/>
    </location>
</feature>
<feature type="transmembrane region" description="Helical" evidence="7">
    <location>
        <begin position="119"/>
        <end position="140"/>
    </location>
</feature>
<evidence type="ECO:0000313" key="8">
    <source>
        <dbReference type="EMBL" id="SCC18188.1"/>
    </source>
</evidence>
<protein>
    <submittedName>
        <fullName evidence="8">Cytochrome d ubiquinol oxidase subunit II</fullName>
    </submittedName>
</protein>
<dbReference type="GO" id="GO:0009055">
    <property type="term" value="F:electron transfer activity"/>
    <property type="evidence" value="ECO:0007669"/>
    <property type="project" value="TreeGrafter"/>
</dbReference>
<dbReference type="InterPro" id="IPR003317">
    <property type="entry name" value="Cyt-d_oxidase_su2"/>
</dbReference>
<dbReference type="Pfam" id="PF02322">
    <property type="entry name" value="Cyt_bd_oxida_II"/>
    <property type="match status" value="1"/>
</dbReference>
<feature type="transmembrane region" description="Helical" evidence="7">
    <location>
        <begin position="160"/>
        <end position="182"/>
    </location>
</feature>
<evidence type="ECO:0000256" key="5">
    <source>
        <dbReference type="ARBA" id="ARBA00022989"/>
    </source>
</evidence>
<evidence type="ECO:0000256" key="6">
    <source>
        <dbReference type="ARBA" id="ARBA00023136"/>
    </source>
</evidence>
<dbReference type="AlphaFoldDB" id="A0A1C4CGQ4"/>
<feature type="transmembrane region" description="Helical" evidence="7">
    <location>
        <begin position="300"/>
        <end position="322"/>
    </location>
</feature>
<feature type="transmembrane region" description="Helical" evidence="7">
    <location>
        <begin position="65"/>
        <end position="98"/>
    </location>
</feature>
<evidence type="ECO:0000256" key="4">
    <source>
        <dbReference type="ARBA" id="ARBA00022692"/>
    </source>
</evidence>
<accession>A0A1C4CGQ4</accession>
<dbReference type="GO" id="GO:0016682">
    <property type="term" value="F:oxidoreductase activity, acting on diphenols and related substances as donors, oxygen as acceptor"/>
    <property type="evidence" value="ECO:0007669"/>
    <property type="project" value="TreeGrafter"/>
</dbReference>
<dbReference type="GO" id="GO:0005886">
    <property type="term" value="C:plasma membrane"/>
    <property type="evidence" value="ECO:0007669"/>
    <property type="project" value="UniProtKB-SubCell"/>
</dbReference>
<dbReference type="RefSeq" id="WP_061496423.1">
    <property type="nucleotide sequence ID" value="NZ_CP115659.1"/>
</dbReference>
<reference evidence="9" key="1">
    <citation type="submission" date="2016-08" db="EMBL/GenBank/DDBJ databases">
        <authorList>
            <person name="Varghese N."/>
            <person name="Submissions Spin"/>
        </authorList>
    </citation>
    <scope>NUCLEOTIDE SEQUENCE [LARGE SCALE GENOMIC DNA]</scope>
    <source>
        <strain evidence="9">REICA_082</strain>
    </source>
</reference>
<evidence type="ECO:0000256" key="1">
    <source>
        <dbReference type="ARBA" id="ARBA00004651"/>
    </source>
</evidence>
<feature type="transmembrane region" description="Helical" evidence="7">
    <location>
        <begin position="7"/>
        <end position="28"/>
    </location>
</feature>
<evidence type="ECO:0000313" key="9">
    <source>
        <dbReference type="Proteomes" id="UP000198975"/>
    </source>
</evidence>
<name>A0A1C4CGQ4_9ENTR</name>
<dbReference type="PANTHER" id="PTHR43141">
    <property type="entry name" value="CYTOCHROME BD2 SUBUNIT II"/>
    <property type="match status" value="1"/>
</dbReference>
<keyword evidence="6 7" id="KW-0472">Membrane</keyword>
<dbReference type="PANTHER" id="PTHR43141:SF4">
    <property type="entry name" value="CYTOCHROME BD2 SUBUNIT II"/>
    <property type="match status" value="1"/>
</dbReference>
<comment type="similarity">
    <text evidence="2">Belongs to the cytochrome ubiquinol oxidase subunit 2 family.</text>
</comment>
<sequence>MQEIGGFPWLETLSAAALAISLWIYILLDGTDLGVGMLCAFQRSPEARHIINLSLLPVWDGNETWLVLTVGALLGLFPLAYGIVLSALYVPVFMMLLALVVRGMAIEYRHYAPRLFDTLLVVGSLLAALTQGIIFGALFQGIPTDGQHYTGNGIEWLLPFPLYCGMTLASGYCVMGAGWLIWRCTNELEAWGRHMIPWLAGFAGGMLGGLLVWCSLLPIGGGEHLRHPWLWLPLTIVALLAVAMLTCSLLRRWVFVPLASLLVIASCAFITLIIAVFPWIVPPMLTLHQAAAPASTQRFLLLAFAILTPITLLYNTWAFRIFSGKISG</sequence>
<keyword evidence="3" id="KW-1003">Cell membrane</keyword>
<feature type="transmembrane region" description="Helical" evidence="7">
    <location>
        <begin position="258"/>
        <end position="280"/>
    </location>
</feature>
<evidence type="ECO:0000256" key="2">
    <source>
        <dbReference type="ARBA" id="ARBA00007543"/>
    </source>
</evidence>
<dbReference type="OrthoDB" id="6566345at2"/>
<gene>
    <name evidence="8" type="ORF">GA0061071_107219</name>
</gene>
<feature type="transmembrane region" description="Helical" evidence="7">
    <location>
        <begin position="194"/>
        <end position="219"/>
    </location>
</feature>
<dbReference type="GO" id="GO:0019646">
    <property type="term" value="P:aerobic electron transport chain"/>
    <property type="evidence" value="ECO:0007669"/>
    <property type="project" value="TreeGrafter"/>
</dbReference>
<keyword evidence="9" id="KW-1185">Reference proteome</keyword>
<keyword evidence="5 7" id="KW-1133">Transmembrane helix</keyword>
<organism evidence="8 9">
    <name type="scientific">Kosakonia oryzendophytica</name>
    <dbReference type="NCBI Taxonomy" id="1005665"/>
    <lineage>
        <taxon>Bacteria</taxon>
        <taxon>Pseudomonadati</taxon>
        <taxon>Pseudomonadota</taxon>
        <taxon>Gammaproteobacteria</taxon>
        <taxon>Enterobacterales</taxon>
        <taxon>Enterobacteriaceae</taxon>
        <taxon>Kosakonia</taxon>
    </lineage>
</organism>
<evidence type="ECO:0000256" key="7">
    <source>
        <dbReference type="SAM" id="Phobius"/>
    </source>
</evidence>
<dbReference type="Proteomes" id="UP000198975">
    <property type="component" value="Unassembled WGS sequence"/>
</dbReference>
<comment type="subcellular location">
    <subcellularLocation>
        <location evidence="1">Cell membrane</location>
        <topology evidence="1">Multi-pass membrane protein</topology>
    </subcellularLocation>
</comment>
<evidence type="ECO:0000256" key="3">
    <source>
        <dbReference type="ARBA" id="ARBA00022475"/>
    </source>
</evidence>